<evidence type="ECO:0000256" key="5">
    <source>
        <dbReference type="ARBA" id="ARBA00022729"/>
    </source>
</evidence>
<keyword evidence="6" id="KW-0574">Periplasm</keyword>
<accession>A0A3P4B311</accession>
<evidence type="ECO:0000256" key="2">
    <source>
        <dbReference type="ARBA" id="ARBA00005182"/>
    </source>
</evidence>
<keyword evidence="5 8" id="KW-0732">Signal</keyword>
<dbReference type="GO" id="GO:0016740">
    <property type="term" value="F:transferase activity"/>
    <property type="evidence" value="ECO:0007669"/>
    <property type="project" value="UniProtKB-KW"/>
</dbReference>
<evidence type="ECO:0000256" key="6">
    <source>
        <dbReference type="ARBA" id="ARBA00022764"/>
    </source>
</evidence>
<keyword evidence="7" id="KW-0016">Alginate biosynthesis</keyword>
<dbReference type="AlphaFoldDB" id="A0A3P4B311"/>
<feature type="signal peptide" evidence="8">
    <location>
        <begin position="1"/>
        <end position="19"/>
    </location>
</feature>
<evidence type="ECO:0000313" key="9">
    <source>
        <dbReference type="EMBL" id="VCU70684.1"/>
    </source>
</evidence>
<evidence type="ECO:0000256" key="3">
    <source>
        <dbReference type="ARBA" id="ARBA00010033"/>
    </source>
</evidence>
<evidence type="ECO:0000313" key="10">
    <source>
        <dbReference type="Proteomes" id="UP000277294"/>
    </source>
</evidence>
<dbReference type="InterPro" id="IPR035422">
    <property type="entry name" value="AlgF"/>
</dbReference>
<dbReference type="OrthoDB" id="8718161at2"/>
<evidence type="ECO:0000256" key="7">
    <source>
        <dbReference type="ARBA" id="ARBA00022841"/>
    </source>
</evidence>
<evidence type="ECO:0000256" key="1">
    <source>
        <dbReference type="ARBA" id="ARBA00004418"/>
    </source>
</evidence>
<organism evidence="9 10">
    <name type="scientific">Pigmentiphaga humi</name>
    <dbReference type="NCBI Taxonomy" id="2478468"/>
    <lineage>
        <taxon>Bacteria</taxon>
        <taxon>Pseudomonadati</taxon>
        <taxon>Pseudomonadota</taxon>
        <taxon>Betaproteobacteria</taxon>
        <taxon>Burkholderiales</taxon>
        <taxon>Alcaligenaceae</taxon>
        <taxon>Pigmentiphaga</taxon>
    </lineage>
</organism>
<keyword evidence="10" id="KW-1185">Reference proteome</keyword>
<name>A0A3P4B311_9BURK</name>
<reference evidence="9 10" key="1">
    <citation type="submission" date="2018-10" db="EMBL/GenBank/DDBJ databases">
        <authorList>
            <person name="Criscuolo A."/>
        </authorList>
    </citation>
    <scope>NUCLEOTIDE SEQUENCE [LARGE SCALE GENOMIC DNA]</scope>
    <source>
        <strain evidence="9">DnA1</strain>
    </source>
</reference>
<dbReference type="GO" id="GO:0042121">
    <property type="term" value="P:alginic acid biosynthetic process"/>
    <property type="evidence" value="ECO:0007669"/>
    <property type="project" value="UniProtKB-UniPathway"/>
</dbReference>
<gene>
    <name evidence="9" type="ORF">PIGHUM_02760</name>
</gene>
<keyword evidence="9" id="KW-0808">Transferase</keyword>
<dbReference type="EMBL" id="UWPJ01000022">
    <property type="protein sequence ID" value="VCU70684.1"/>
    <property type="molecule type" value="Genomic_DNA"/>
</dbReference>
<dbReference type="Pfam" id="PF11182">
    <property type="entry name" value="AlgF"/>
    <property type="match status" value="1"/>
</dbReference>
<evidence type="ECO:0000256" key="8">
    <source>
        <dbReference type="SAM" id="SignalP"/>
    </source>
</evidence>
<dbReference type="GO" id="GO:0042597">
    <property type="term" value="C:periplasmic space"/>
    <property type="evidence" value="ECO:0007669"/>
    <property type="project" value="UniProtKB-SubCell"/>
</dbReference>
<evidence type="ECO:0000256" key="4">
    <source>
        <dbReference type="ARBA" id="ARBA00013964"/>
    </source>
</evidence>
<dbReference type="UniPathway" id="UPA00286"/>
<dbReference type="Proteomes" id="UP000277294">
    <property type="component" value="Unassembled WGS sequence"/>
</dbReference>
<protein>
    <recommendedName>
        <fullName evidence="4">Alginate biosynthesis protein AlgF</fullName>
    </recommendedName>
</protein>
<comment type="subcellular location">
    <subcellularLocation>
        <location evidence="1">Periplasm</location>
    </subcellularLocation>
</comment>
<dbReference type="RefSeq" id="WP_124080149.1">
    <property type="nucleotide sequence ID" value="NZ_UWPJ01000022.1"/>
</dbReference>
<proteinExistence type="inferred from homology"/>
<sequence length="217" mass="22111">MTRLTVAALAAALTAAAHAAEIPLYPTGPAEDSAFIRFVNAAASPLEVQPSGGNARLSLPDSKPASGFMAVAANKPVSGTLVRGGQRAPVSVNVKPGEFATVVAVEKGGPVVIKESPDDFNAMRVSLAFYNADQACANAALRTAGRNIGLFDAVAAGQSRRRLINPITLTVEITCGGQPQGAPLELGALEAGQRYTVIAVPAAKGTRALFAHDAVSP</sequence>
<comment type="pathway">
    <text evidence="2">Glycan biosynthesis; alginate biosynthesis.</text>
</comment>
<feature type="chain" id="PRO_5018209689" description="Alginate biosynthesis protein AlgF" evidence="8">
    <location>
        <begin position="20"/>
        <end position="217"/>
    </location>
</feature>
<comment type="similarity">
    <text evidence="3">Belongs to the AlgF family.</text>
</comment>